<keyword evidence="2" id="KW-1185">Reference proteome</keyword>
<dbReference type="AlphaFoldDB" id="A0A1R1ES36"/>
<dbReference type="EMBL" id="MRTP01000003">
    <property type="protein sequence ID" value="OMF54673.1"/>
    <property type="molecule type" value="Genomic_DNA"/>
</dbReference>
<protein>
    <submittedName>
        <fullName evidence="1">Uncharacterized protein</fullName>
    </submittedName>
</protein>
<dbReference type="Proteomes" id="UP000187172">
    <property type="component" value="Unassembled WGS sequence"/>
</dbReference>
<organism evidence="1 2">
    <name type="scientific">Paenibacillus rhizosphaerae</name>
    <dbReference type="NCBI Taxonomy" id="297318"/>
    <lineage>
        <taxon>Bacteria</taxon>
        <taxon>Bacillati</taxon>
        <taxon>Bacillota</taxon>
        <taxon>Bacilli</taxon>
        <taxon>Bacillales</taxon>
        <taxon>Paenibacillaceae</taxon>
        <taxon>Paenibacillus</taxon>
    </lineage>
</organism>
<name>A0A1R1ES36_9BACL</name>
<reference evidence="1 2" key="1">
    <citation type="submission" date="2016-11" db="EMBL/GenBank/DDBJ databases">
        <title>Paenibacillus species isolates.</title>
        <authorList>
            <person name="Beno S.M."/>
        </authorList>
    </citation>
    <scope>NUCLEOTIDE SEQUENCE [LARGE SCALE GENOMIC DNA]</scope>
    <source>
        <strain evidence="1 2">FSL R5-0378</strain>
    </source>
</reference>
<proteinExistence type="predicted"/>
<accession>A0A1R1ES36</accession>
<evidence type="ECO:0000313" key="1">
    <source>
        <dbReference type="EMBL" id="OMF54673.1"/>
    </source>
</evidence>
<gene>
    <name evidence="1" type="ORF">BK138_16065</name>
</gene>
<dbReference type="STRING" id="297318.BK138_16065"/>
<sequence length="131" mass="15155">MWIDPKLNWNKDDYYNFDDLNRVENNTEVVAELVGYFVTLPTLNFITDRDMSSIDFADSLNRVEGNIDVLGQRHKPEGWIQNKTDWSANDPFSFSDAVRLESNLALLYSYYKSNLANFNYCGAFTCGEELV</sequence>
<evidence type="ECO:0000313" key="2">
    <source>
        <dbReference type="Proteomes" id="UP000187172"/>
    </source>
</evidence>
<comment type="caution">
    <text evidence="1">The sequence shown here is derived from an EMBL/GenBank/DDBJ whole genome shotgun (WGS) entry which is preliminary data.</text>
</comment>
<dbReference type="RefSeq" id="WP_076170573.1">
    <property type="nucleotide sequence ID" value="NZ_MRTP01000003.1"/>
</dbReference>